<accession>A0ABW4L1I2</accession>
<evidence type="ECO:0000313" key="3">
    <source>
        <dbReference type="Proteomes" id="UP001597277"/>
    </source>
</evidence>
<protein>
    <recommendedName>
        <fullName evidence="4">Zinc-finger domain-containing protein</fullName>
    </recommendedName>
</protein>
<sequence length="307" mass="32575">MSHLRHEISGLVDGRLAPEEAEAALEHVVSCEECAALLAAERDFRRRMAEATDVRPSDDLTARLVGLGETEVPPAPTGARAVVERAWEPLSYRPGRRRLAARASYVLAGTCGVLAVLLTLGAVYERTGDPVAMLEEANGESETPLTVAATAEAVGDDADADGTEAALSWLDQQGWVVPDRMPEGADINLVGSAGSEGEEVVVIEVVRDGHTATVVQQRGVLDLEALRGLDEFELGGHEMHSLPGQAGTVVLQCHDRAVLVTSTDDPALVRSIAAAMPATEPGPAVADRIDRGWDTLVEWADVLIESR</sequence>
<name>A0ABW4L1I2_9MICO</name>
<keyword evidence="1" id="KW-0472">Membrane</keyword>
<keyword evidence="1" id="KW-0812">Transmembrane</keyword>
<evidence type="ECO:0008006" key="4">
    <source>
        <dbReference type="Google" id="ProtNLM"/>
    </source>
</evidence>
<gene>
    <name evidence="2" type="ORF">ACFSE6_02465</name>
</gene>
<dbReference type="EMBL" id="JBHUEE010000001">
    <property type="protein sequence ID" value="MFD1716683.1"/>
    <property type="molecule type" value="Genomic_DNA"/>
</dbReference>
<feature type="transmembrane region" description="Helical" evidence="1">
    <location>
        <begin position="103"/>
        <end position="124"/>
    </location>
</feature>
<reference evidence="3" key="1">
    <citation type="journal article" date="2019" name="Int. J. Syst. Evol. Microbiol.">
        <title>The Global Catalogue of Microorganisms (GCM) 10K type strain sequencing project: providing services to taxonomists for standard genome sequencing and annotation.</title>
        <authorList>
            <consortium name="The Broad Institute Genomics Platform"/>
            <consortium name="The Broad Institute Genome Sequencing Center for Infectious Disease"/>
            <person name="Wu L."/>
            <person name="Ma J."/>
        </authorList>
    </citation>
    <scope>NUCLEOTIDE SEQUENCE [LARGE SCALE GENOMIC DNA]</scope>
    <source>
        <strain evidence="3">JCM 17130</strain>
    </source>
</reference>
<dbReference type="RefSeq" id="WP_388002109.1">
    <property type="nucleotide sequence ID" value="NZ_JBHUEE010000001.1"/>
</dbReference>
<organism evidence="2 3">
    <name type="scientific">Georgenia deserti</name>
    <dbReference type="NCBI Taxonomy" id="2093781"/>
    <lineage>
        <taxon>Bacteria</taxon>
        <taxon>Bacillati</taxon>
        <taxon>Actinomycetota</taxon>
        <taxon>Actinomycetes</taxon>
        <taxon>Micrococcales</taxon>
        <taxon>Bogoriellaceae</taxon>
        <taxon>Georgenia</taxon>
    </lineage>
</organism>
<keyword evidence="3" id="KW-1185">Reference proteome</keyword>
<comment type="caution">
    <text evidence="2">The sequence shown here is derived from an EMBL/GenBank/DDBJ whole genome shotgun (WGS) entry which is preliminary data.</text>
</comment>
<proteinExistence type="predicted"/>
<dbReference type="Proteomes" id="UP001597277">
    <property type="component" value="Unassembled WGS sequence"/>
</dbReference>
<evidence type="ECO:0000256" key="1">
    <source>
        <dbReference type="SAM" id="Phobius"/>
    </source>
</evidence>
<keyword evidence="1" id="KW-1133">Transmembrane helix</keyword>
<evidence type="ECO:0000313" key="2">
    <source>
        <dbReference type="EMBL" id="MFD1716683.1"/>
    </source>
</evidence>